<keyword evidence="1" id="KW-1133">Transmembrane helix</keyword>
<dbReference type="AlphaFoldDB" id="A0A9D2RS06"/>
<evidence type="ECO:0000313" key="3">
    <source>
        <dbReference type="Proteomes" id="UP000823824"/>
    </source>
</evidence>
<accession>A0A9D2RS06</accession>
<feature type="transmembrane region" description="Helical" evidence="1">
    <location>
        <begin position="52"/>
        <end position="73"/>
    </location>
</feature>
<comment type="caution">
    <text evidence="2">The sequence shown here is derived from an EMBL/GenBank/DDBJ whole genome shotgun (WGS) entry which is preliminary data.</text>
</comment>
<proteinExistence type="predicted"/>
<evidence type="ECO:0000313" key="2">
    <source>
        <dbReference type="EMBL" id="HJB13236.1"/>
    </source>
</evidence>
<sequence>MFSTILIVLIGCAIGAYIRHEARENRCPWLVTAVLAVLFLALTLLKPPGQEFFAIWWAVTGGLAAGSLLYGAVTCVRRNV</sequence>
<evidence type="ECO:0000256" key="1">
    <source>
        <dbReference type="SAM" id="Phobius"/>
    </source>
</evidence>
<dbReference type="Proteomes" id="UP000823824">
    <property type="component" value="Unassembled WGS sequence"/>
</dbReference>
<feature type="transmembrane region" description="Helical" evidence="1">
    <location>
        <begin position="28"/>
        <end position="45"/>
    </location>
</feature>
<organism evidence="2 3">
    <name type="scientific">Candidatus Oscillibacter excrementigallinarum</name>
    <dbReference type="NCBI Taxonomy" id="2838716"/>
    <lineage>
        <taxon>Bacteria</taxon>
        <taxon>Bacillati</taxon>
        <taxon>Bacillota</taxon>
        <taxon>Clostridia</taxon>
        <taxon>Eubacteriales</taxon>
        <taxon>Oscillospiraceae</taxon>
        <taxon>Oscillibacter</taxon>
    </lineage>
</organism>
<protein>
    <submittedName>
        <fullName evidence="2">Uncharacterized protein</fullName>
    </submittedName>
</protein>
<keyword evidence="1" id="KW-0812">Transmembrane</keyword>
<reference evidence="2" key="1">
    <citation type="journal article" date="2021" name="PeerJ">
        <title>Extensive microbial diversity within the chicken gut microbiome revealed by metagenomics and culture.</title>
        <authorList>
            <person name="Gilroy R."/>
            <person name="Ravi A."/>
            <person name="Getino M."/>
            <person name="Pursley I."/>
            <person name="Horton D.L."/>
            <person name="Alikhan N.F."/>
            <person name="Baker D."/>
            <person name="Gharbi K."/>
            <person name="Hall N."/>
            <person name="Watson M."/>
            <person name="Adriaenssens E.M."/>
            <person name="Foster-Nyarko E."/>
            <person name="Jarju S."/>
            <person name="Secka A."/>
            <person name="Antonio M."/>
            <person name="Oren A."/>
            <person name="Chaudhuri R.R."/>
            <person name="La Ragione R."/>
            <person name="Hildebrand F."/>
            <person name="Pallen M.J."/>
        </authorList>
    </citation>
    <scope>NUCLEOTIDE SEQUENCE</scope>
    <source>
        <strain evidence="2">ChiBcec18-1249</strain>
    </source>
</reference>
<gene>
    <name evidence="2" type="ORF">H9787_05945</name>
</gene>
<keyword evidence="1" id="KW-0472">Membrane</keyword>
<name>A0A9D2RS06_9FIRM</name>
<dbReference type="EMBL" id="DWZJ01000050">
    <property type="protein sequence ID" value="HJB13236.1"/>
    <property type="molecule type" value="Genomic_DNA"/>
</dbReference>
<reference evidence="2" key="2">
    <citation type="submission" date="2021-04" db="EMBL/GenBank/DDBJ databases">
        <authorList>
            <person name="Gilroy R."/>
        </authorList>
    </citation>
    <scope>NUCLEOTIDE SEQUENCE</scope>
    <source>
        <strain evidence="2">ChiBcec18-1249</strain>
    </source>
</reference>